<accession>A0ABR4LQT7</accession>
<gene>
    <name evidence="2" type="ORF">BJX67DRAFT_129511</name>
</gene>
<dbReference type="Proteomes" id="UP001610432">
    <property type="component" value="Unassembled WGS sequence"/>
</dbReference>
<organism evidence="2 3">
    <name type="scientific">Aspergillus lucknowensis</name>
    <dbReference type="NCBI Taxonomy" id="176173"/>
    <lineage>
        <taxon>Eukaryota</taxon>
        <taxon>Fungi</taxon>
        <taxon>Dikarya</taxon>
        <taxon>Ascomycota</taxon>
        <taxon>Pezizomycotina</taxon>
        <taxon>Eurotiomycetes</taxon>
        <taxon>Eurotiomycetidae</taxon>
        <taxon>Eurotiales</taxon>
        <taxon>Aspergillaceae</taxon>
        <taxon>Aspergillus</taxon>
        <taxon>Aspergillus subgen. Nidulantes</taxon>
    </lineage>
</organism>
<keyword evidence="1" id="KW-0732">Signal</keyword>
<dbReference type="GeneID" id="98139591"/>
<proteinExistence type="predicted"/>
<name>A0ABR4LQT7_9EURO</name>
<sequence>MKTASLLSLASLSATALAVCNVDGNLFTDPETATAIFYLNTANNRLIVLDPFNTLHASNAYTDAAEGGELKFTFYNDTSRPEPYHWPVFGIKEIDGLNGGPYLTVDGDAAAFKYCPTDAGSNLLTGSIALGTADVGKDCVALDGLKIYSVTSQVSQE</sequence>
<comment type="caution">
    <text evidence="2">The sequence shown here is derived from an EMBL/GenBank/DDBJ whole genome shotgun (WGS) entry which is preliminary data.</text>
</comment>
<feature type="signal peptide" evidence="1">
    <location>
        <begin position="1"/>
        <end position="18"/>
    </location>
</feature>
<dbReference type="RefSeq" id="XP_070885483.1">
    <property type="nucleotide sequence ID" value="XM_071024519.1"/>
</dbReference>
<protein>
    <submittedName>
        <fullName evidence="2">Uncharacterized protein</fullName>
    </submittedName>
</protein>
<feature type="chain" id="PRO_5047129452" evidence="1">
    <location>
        <begin position="19"/>
        <end position="157"/>
    </location>
</feature>
<evidence type="ECO:0000313" key="2">
    <source>
        <dbReference type="EMBL" id="KAL2866504.1"/>
    </source>
</evidence>
<evidence type="ECO:0000256" key="1">
    <source>
        <dbReference type="SAM" id="SignalP"/>
    </source>
</evidence>
<dbReference type="EMBL" id="JBFXLQ010000024">
    <property type="protein sequence ID" value="KAL2866504.1"/>
    <property type="molecule type" value="Genomic_DNA"/>
</dbReference>
<reference evidence="2 3" key="1">
    <citation type="submission" date="2024-07" db="EMBL/GenBank/DDBJ databases">
        <title>Section-level genome sequencing and comparative genomics of Aspergillus sections Usti and Cavernicolus.</title>
        <authorList>
            <consortium name="Lawrence Berkeley National Laboratory"/>
            <person name="Nybo J.L."/>
            <person name="Vesth T.C."/>
            <person name="Theobald S."/>
            <person name="Frisvad J.C."/>
            <person name="Larsen T.O."/>
            <person name="Kjaerboelling I."/>
            <person name="Rothschild-Mancinelli K."/>
            <person name="Lyhne E.K."/>
            <person name="Kogle M.E."/>
            <person name="Barry K."/>
            <person name="Clum A."/>
            <person name="Na H."/>
            <person name="Ledsgaard L."/>
            <person name="Lin J."/>
            <person name="Lipzen A."/>
            <person name="Kuo A."/>
            <person name="Riley R."/>
            <person name="Mondo S."/>
            <person name="Labutti K."/>
            <person name="Haridas S."/>
            <person name="Pangalinan J."/>
            <person name="Salamov A.A."/>
            <person name="Simmons B.A."/>
            <person name="Magnuson J.K."/>
            <person name="Chen J."/>
            <person name="Drula E."/>
            <person name="Henrissat B."/>
            <person name="Wiebenga A."/>
            <person name="Lubbers R.J."/>
            <person name="Gomes A.C."/>
            <person name="Macurrencykelacurrency M.R."/>
            <person name="Stajich J."/>
            <person name="Grigoriev I.V."/>
            <person name="Mortensen U.H."/>
            <person name="De Vries R.P."/>
            <person name="Baker S.E."/>
            <person name="Andersen M.R."/>
        </authorList>
    </citation>
    <scope>NUCLEOTIDE SEQUENCE [LARGE SCALE GENOMIC DNA]</scope>
    <source>
        <strain evidence="2 3">CBS 449.75</strain>
    </source>
</reference>
<evidence type="ECO:0000313" key="3">
    <source>
        <dbReference type="Proteomes" id="UP001610432"/>
    </source>
</evidence>
<keyword evidence="3" id="KW-1185">Reference proteome</keyword>